<keyword evidence="5" id="KW-0238">DNA-binding</keyword>
<evidence type="ECO:0000256" key="3">
    <source>
        <dbReference type="ARBA" id="ARBA00012895"/>
    </source>
</evidence>
<dbReference type="GO" id="GO:0003677">
    <property type="term" value="F:DNA binding"/>
    <property type="evidence" value="ECO:0007669"/>
    <property type="project" value="UniProtKB-KW"/>
</dbReference>
<dbReference type="PANTHER" id="PTHR10169:SF38">
    <property type="entry name" value="DNA TOPOISOMERASE 2"/>
    <property type="match status" value="1"/>
</dbReference>
<dbReference type="PANTHER" id="PTHR10169">
    <property type="entry name" value="DNA TOPOISOMERASE/GYRASE"/>
    <property type="match status" value="1"/>
</dbReference>
<evidence type="ECO:0000256" key="4">
    <source>
        <dbReference type="ARBA" id="ARBA00023029"/>
    </source>
</evidence>
<dbReference type="EMBL" id="ASGP02000003">
    <property type="protein sequence ID" value="KAH9518159.1"/>
    <property type="molecule type" value="Genomic_DNA"/>
</dbReference>
<comment type="cofactor">
    <cofactor evidence="2">
        <name>Mg(2+)</name>
        <dbReference type="ChEBI" id="CHEBI:18420"/>
    </cofactor>
</comment>
<dbReference type="EC" id="5.6.2.2" evidence="3"/>
<keyword evidence="6" id="KW-0413">Isomerase</keyword>
<gene>
    <name evidence="7" type="primary">TOP2A_5</name>
    <name evidence="7" type="ORF">DERF_008756</name>
</gene>
<reference evidence="7" key="1">
    <citation type="submission" date="2013-05" db="EMBL/GenBank/DDBJ databases">
        <authorList>
            <person name="Yim A.K.Y."/>
            <person name="Chan T.F."/>
            <person name="Ji K.M."/>
            <person name="Liu X.Y."/>
            <person name="Zhou J.W."/>
            <person name="Li R.Q."/>
            <person name="Yang K.Y."/>
            <person name="Li J."/>
            <person name="Li M."/>
            <person name="Law P.T.W."/>
            <person name="Wu Y.L."/>
            <person name="Cai Z.L."/>
            <person name="Qin H."/>
            <person name="Bao Y."/>
            <person name="Leung R.K.K."/>
            <person name="Ng P.K.S."/>
            <person name="Zou J."/>
            <person name="Zhong X.J."/>
            <person name="Ran P.X."/>
            <person name="Zhong N.S."/>
            <person name="Liu Z.G."/>
            <person name="Tsui S.K.W."/>
        </authorList>
    </citation>
    <scope>NUCLEOTIDE SEQUENCE</scope>
    <source>
        <strain evidence="7">Derf</strain>
        <tissue evidence="7">Whole organism</tissue>
    </source>
</reference>
<dbReference type="Gene3D" id="3.30.565.10">
    <property type="entry name" value="Histidine kinase-like ATPase, C-terminal domain"/>
    <property type="match status" value="1"/>
</dbReference>
<evidence type="ECO:0000256" key="2">
    <source>
        <dbReference type="ARBA" id="ARBA00001946"/>
    </source>
</evidence>
<organism evidence="7 8">
    <name type="scientific">Dermatophagoides farinae</name>
    <name type="common">American house dust mite</name>
    <dbReference type="NCBI Taxonomy" id="6954"/>
    <lineage>
        <taxon>Eukaryota</taxon>
        <taxon>Metazoa</taxon>
        <taxon>Ecdysozoa</taxon>
        <taxon>Arthropoda</taxon>
        <taxon>Chelicerata</taxon>
        <taxon>Arachnida</taxon>
        <taxon>Acari</taxon>
        <taxon>Acariformes</taxon>
        <taxon>Sarcoptiformes</taxon>
        <taxon>Astigmata</taxon>
        <taxon>Psoroptidia</taxon>
        <taxon>Analgoidea</taxon>
        <taxon>Pyroglyphidae</taxon>
        <taxon>Dermatophagoidinae</taxon>
        <taxon>Dermatophagoides</taxon>
    </lineage>
</organism>
<evidence type="ECO:0000313" key="7">
    <source>
        <dbReference type="EMBL" id="KAH9518159.1"/>
    </source>
</evidence>
<keyword evidence="8" id="KW-1185">Reference proteome</keyword>
<keyword evidence="4" id="KW-0799">Topoisomerase</keyword>
<evidence type="ECO:0000256" key="6">
    <source>
        <dbReference type="ARBA" id="ARBA00023235"/>
    </source>
</evidence>
<dbReference type="GO" id="GO:0005634">
    <property type="term" value="C:nucleus"/>
    <property type="evidence" value="ECO:0007669"/>
    <property type="project" value="TreeGrafter"/>
</dbReference>
<protein>
    <recommendedName>
        <fullName evidence="3">DNA topoisomerase (ATP-hydrolyzing)</fullName>
        <ecNumber evidence="3">5.6.2.2</ecNumber>
    </recommendedName>
</protein>
<dbReference type="GO" id="GO:0000819">
    <property type="term" value="P:sister chromatid segregation"/>
    <property type="evidence" value="ECO:0007669"/>
    <property type="project" value="TreeGrafter"/>
</dbReference>
<comment type="caution">
    <text evidence="7">The sequence shown here is derived from an EMBL/GenBank/DDBJ whole genome shotgun (WGS) entry which is preliminary data.</text>
</comment>
<sequence length="205" mass="23340">IKFINCECYIRPNIGSVEKVTKQMWVYDSQDGMVLRDVSYVPQLYKIFDEILVNIADDKICDQKMTIIKIEINITFLIPHQDINGAETIVFTTRIFGNILSSLNCINNNATSVYDYTNRIPLLVPIVIVSKIIGELIGPLLINVIEDSEAPTFFKNQKVLKRLLGKWLLPKKMDGLMTSFASASVQLLISPITFDDKNKWLLPQD</sequence>
<accession>A0A922L7A3</accession>
<reference evidence="7" key="2">
    <citation type="journal article" date="2022" name="Res Sq">
        <title>Comparative Genomics Reveals Insights into the Divergent Evolution of Astigmatic Mites and Household Pest Adaptations.</title>
        <authorList>
            <person name="Xiong Q."/>
            <person name="Wan A.T.-Y."/>
            <person name="Liu X.-Y."/>
            <person name="Fung C.S.-H."/>
            <person name="Xiao X."/>
            <person name="Malainual N."/>
            <person name="Hou J."/>
            <person name="Wang L."/>
            <person name="Wang M."/>
            <person name="Yang K."/>
            <person name="Cui Y."/>
            <person name="Leung E."/>
            <person name="Nong W."/>
            <person name="Shin S.-K."/>
            <person name="Au S."/>
            <person name="Jeong K.Y."/>
            <person name="Chew F.T."/>
            <person name="Hui J."/>
            <person name="Leung T.F."/>
            <person name="Tungtrongchitr A."/>
            <person name="Zhong N."/>
            <person name="Liu Z."/>
            <person name="Tsui S."/>
        </authorList>
    </citation>
    <scope>NUCLEOTIDE SEQUENCE</scope>
    <source>
        <strain evidence="7">Derf</strain>
        <tissue evidence="7">Whole organism</tissue>
    </source>
</reference>
<dbReference type="GO" id="GO:0000712">
    <property type="term" value="P:resolution of meiotic recombination intermediates"/>
    <property type="evidence" value="ECO:0007669"/>
    <property type="project" value="TreeGrafter"/>
</dbReference>
<dbReference type="InterPro" id="IPR036890">
    <property type="entry name" value="HATPase_C_sf"/>
</dbReference>
<proteinExistence type="predicted"/>
<comment type="catalytic activity">
    <reaction evidence="1">
        <text>ATP-dependent breakage, passage and rejoining of double-stranded DNA.</text>
        <dbReference type="EC" id="5.6.2.2"/>
    </reaction>
</comment>
<feature type="non-terminal residue" evidence="7">
    <location>
        <position position="1"/>
    </location>
</feature>
<evidence type="ECO:0000313" key="8">
    <source>
        <dbReference type="Proteomes" id="UP000790347"/>
    </source>
</evidence>
<evidence type="ECO:0000256" key="5">
    <source>
        <dbReference type="ARBA" id="ARBA00023125"/>
    </source>
</evidence>
<dbReference type="GO" id="GO:0003918">
    <property type="term" value="F:DNA topoisomerase type II (double strand cut, ATP-hydrolyzing) activity"/>
    <property type="evidence" value="ECO:0007669"/>
    <property type="project" value="UniProtKB-EC"/>
</dbReference>
<evidence type="ECO:0000256" key="1">
    <source>
        <dbReference type="ARBA" id="ARBA00000185"/>
    </source>
</evidence>
<dbReference type="InterPro" id="IPR050634">
    <property type="entry name" value="DNA_Topoisomerase_II"/>
</dbReference>
<dbReference type="AlphaFoldDB" id="A0A922L7A3"/>
<name>A0A922L7A3_DERFA</name>
<dbReference type="Proteomes" id="UP000790347">
    <property type="component" value="Unassembled WGS sequence"/>
</dbReference>